<keyword evidence="2" id="KW-0328">Glycosyltransferase</keyword>
<accession>A0ABR5SEK2</accession>
<feature type="domain" description="Glycosyltransferase subfamily 4-like N-terminal" evidence="1">
    <location>
        <begin position="21"/>
        <end position="182"/>
    </location>
</feature>
<dbReference type="EC" id="2.4.1.250" evidence="2"/>
<evidence type="ECO:0000259" key="1">
    <source>
        <dbReference type="Pfam" id="PF13439"/>
    </source>
</evidence>
<dbReference type="EMBL" id="LNQR01000068">
    <property type="protein sequence ID" value="KWT84441.1"/>
    <property type="molecule type" value="Genomic_DNA"/>
</dbReference>
<evidence type="ECO:0000313" key="2">
    <source>
        <dbReference type="EMBL" id="KWT84441.1"/>
    </source>
</evidence>
<protein>
    <submittedName>
        <fullName evidence="2">Glycosyl transferase group 1</fullName>
        <ecNumber evidence="2">2.4.1.250</ecNumber>
    </submittedName>
</protein>
<name>A0ABR5SEK2_9BACT</name>
<gene>
    <name evidence="2" type="ORF">ASN18_1938</name>
</gene>
<dbReference type="GO" id="GO:0102710">
    <property type="term" value="F:D-inositol-3-phosphate glycosyltransferase activity"/>
    <property type="evidence" value="ECO:0007669"/>
    <property type="project" value="UniProtKB-EC"/>
</dbReference>
<dbReference type="Gene3D" id="3.40.50.2000">
    <property type="entry name" value="Glycogen Phosphorylase B"/>
    <property type="match status" value="2"/>
</dbReference>
<keyword evidence="2" id="KW-0808">Transferase</keyword>
<dbReference type="PANTHER" id="PTHR12526">
    <property type="entry name" value="GLYCOSYLTRANSFERASE"/>
    <property type="match status" value="1"/>
</dbReference>
<keyword evidence="3" id="KW-1185">Reference proteome</keyword>
<proteinExistence type="predicted"/>
<dbReference type="PANTHER" id="PTHR12526:SF636">
    <property type="entry name" value="BLL3647 PROTEIN"/>
    <property type="match status" value="1"/>
</dbReference>
<reference evidence="2 3" key="1">
    <citation type="submission" date="2015-11" db="EMBL/GenBank/DDBJ databases">
        <authorList>
            <person name="Lin W."/>
        </authorList>
    </citation>
    <scope>NUCLEOTIDE SEQUENCE [LARGE SCALE GENOMIC DNA]</scope>
    <source>
        <strain evidence="2 3">HCH-1</strain>
    </source>
</reference>
<dbReference type="SUPFAM" id="SSF53756">
    <property type="entry name" value="UDP-Glycosyltransferase/glycogen phosphorylase"/>
    <property type="match status" value="1"/>
</dbReference>
<evidence type="ECO:0000313" key="3">
    <source>
        <dbReference type="Proteomes" id="UP000060487"/>
    </source>
</evidence>
<sequence length="380" mass="41293">MKNIAMKKIKVFFLIQTLDTGGAERQLIELVKALDKARFSITVGAFYDGGAFRAELEGVEGVRVVTFGQRSRWDPVPVVRILREARSIKPDIVYGFMGVSNETGALVGRAVGAKVVWGLLSSDMDLSLYHWVSTFMFKAGALLSRIPDLIIANSEAGMRHHTACGYSANRMIVIHNGIDPNRFRPVDIAGETQRQEWQCPEGVKLIGIFGRLDPIKDHRTFLKAAAILASKRPEVRFVCVGTGAKEFAEGLRHEAAPLNGKIIWAGWVADIVGAYNAMDIVTSASISEGLSNVICEAMACCVPCVVTDVGDSGLIVGDTGIGVAKKDPAAMAEAWNTMLDWPAAKMADARSLARTRIEDHFSVRQMAAKTEATLTNLVRS</sequence>
<dbReference type="InterPro" id="IPR028098">
    <property type="entry name" value="Glyco_trans_4-like_N"/>
</dbReference>
<dbReference type="Proteomes" id="UP000060487">
    <property type="component" value="Unassembled WGS sequence"/>
</dbReference>
<dbReference type="Pfam" id="PF13439">
    <property type="entry name" value="Glyco_transf_4"/>
    <property type="match status" value="1"/>
</dbReference>
<organism evidence="2 3">
    <name type="scientific">Candidatus Magnetominusculus xianensis</name>
    <dbReference type="NCBI Taxonomy" id="1748249"/>
    <lineage>
        <taxon>Bacteria</taxon>
        <taxon>Pseudomonadati</taxon>
        <taxon>Nitrospirota</taxon>
        <taxon>Nitrospiria</taxon>
        <taxon>Nitrospirales</taxon>
        <taxon>Nitrospiraceae</taxon>
        <taxon>Candidatus Magnetominusculus</taxon>
    </lineage>
</organism>
<comment type="caution">
    <text evidence="2">The sequence shown here is derived from an EMBL/GenBank/DDBJ whole genome shotgun (WGS) entry which is preliminary data.</text>
</comment>
<dbReference type="Pfam" id="PF13692">
    <property type="entry name" value="Glyco_trans_1_4"/>
    <property type="match status" value="1"/>
</dbReference>